<evidence type="ECO:0000313" key="6">
    <source>
        <dbReference type="EMBL" id="THB61701.1"/>
    </source>
</evidence>
<keyword evidence="3 5" id="KW-0456">Lyase</keyword>
<name>A0A4S3B3Q1_9ENTE</name>
<evidence type="ECO:0000256" key="2">
    <source>
        <dbReference type="ARBA" id="ARBA00023141"/>
    </source>
</evidence>
<dbReference type="InterPro" id="IPR050146">
    <property type="entry name" value="Type-I_3-dehydroquinase"/>
</dbReference>
<organism evidence="6 7">
    <name type="scientific">Vagococcus silagei</name>
    <dbReference type="NCBI Taxonomy" id="2508885"/>
    <lineage>
        <taxon>Bacteria</taxon>
        <taxon>Bacillati</taxon>
        <taxon>Bacillota</taxon>
        <taxon>Bacilli</taxon>
        <taxon>Lactobacillales</taxon>
        <taxon>Enterococcaceae</taxon>
        <taxon>Vagococcus</taxon>
    </lineage>
</organism>
<dbReference type="GO" id="GO:0008652">
    <property type="term" value="P:amino acid biosynthetic process"/>
    <property type="evidence" value="ECO:0007669"/>
    <property type="project" value="UniProtKB-KW"/>
</dbReference>
<comment type="function">
    <text evidence="5">Involved in the third step of the chorismate pathway, which leads to the biosynthesis of aromatic amino acids. Catalyzes the cis-dehydration of 3-dehydroquinate (DHQ) and introduces the first double bond of the aromatic ring to yield 3-dehydroshikimate.</text>
</comment>
<dbReference type="PROSITE" id="PS01028">
    <property type="entry name" value="DEHYDROQUINASE_I"/>
    <property type="match status" value="1"/>
</dbReference>
<evidence type="ECO:0000256" key="1">
    <source>
        <dbReference type="ARBA" id="ARBA00001864"/>
    </source>
</evidence>
<evidence type="ECO:0000256" key="4">
    <source>
        <dbReference type="ARBA" id="ARBA00023270"/>
    </source>
</evidence>
<feature type="active site" description="Proton donor/acceptor" evidence="5">
    <location>
        <position position="148"/>
    </location>
</feature>
<comment type="subunit">
    <text evidence="5">Homodimer.</text>
</comment>
<comment type="pathway">
    <text evidence="5">Metabolic intermediate biosynthesis; chorismate biosynthesis; chorismate from D-erythrose 4-phosphate and phosphoenolpyruvate: step 3/7.</text>
</comment>
<keyword evidence="7" id="KW-1185">Reference proteome</keyword>
<dbReference type="CDD" id="cd00502">
    <property type="entry name" value="DHQase_I"/>
    <property type="match status" value="1"/>
</dbReference>
<feature type="binding site" evidence="5">
    <location>
        <position position="242"/>
    </location>
    <ligand>
        <name>3-dehydroquinate</name>
        <dbReference type="ChEBI" id="CHEBI:32364"/>
    </ligand>
</feature>
<comment type="caution">
    <text evidence="6">The sequence shown here is derived from an EMBL/GenBank/DDBJ whole genome shotgun (WGS) entry which is preliminary data.</text>
</comment>
<reference evidence="6 7" key="1">
    <citation type="submission" date="2019-01" db="EMBL/GenBank/DDBJ databases">
        <title>Vagococcus silagei sp. nov. isolated from brewer's grain.</title>
        <authorList>
            <person name="Guu J.-R."/>
        </authorList>
    </citation>
    <scope>NUCLEOTIDE SEQUENCE [LARGE SCALE GENOMIC DNA]</scope>
    <source>
        <strain evidence="6 7">2B-2</strain>
    </source>
</reference>
<dbReference type="NCBIfam" id="TIGR01093">
    <property type="entry name" value="aroD"/>
    <property type="match status" value="1"/>
</dbReference>
<feature type="binding site" evidence="5">
    <location>
        <position position="26"/>
    </location>
    <ligand>
        <name>3-dehydroquinate</name>
        <dbReference type="ChEBI" id="CHEBI:32364"/>
    </ligand>
</feature>
<dbReference type="SUPFAM" id="SSF51569">
    <property type="entry name" value="Aldolase"/>
    <property type="match status" value="1"/>
</dbReference>
<dbReference type="GO" id="GO:0003855">
    <property type="term" value="F:3-dehydroquinate dehydratase activity"/>
    <property type="evidence" value="ECO:0007669"/>
    <property type="project" value="UniProtKB-UniRule"/>
</dbReference>
<dbReference type="Pfam" id="PF01487">
    <property type="entry name" value="DHquinase_I"/>
    <property type="match status" value="1"/>
</dbReference>
<dbReference type="InterPro" id="IPR018508">
    <property type="entry name" value="3-dehydroquinate_DH_AS"/>
</dbReference>
<dbReference type="FunFam" id="3.20.20.70:FF:000047">
    <property type="entry name" value="3-dehydroquinate dehydratase"/>
    <property type="match status" value="1"/>
</dbReference>
<sequence length="267" mass="30278">MGSIGMKNFKIRNLVLGEGEPKVCVSLIASNFKELFAEAMRVSKLDCDIIEWRADYFMYINDLEFMRKAAYFIRYAIEDKPLIFTFRTQEEGGGQAIDDDFYFYLNHYMIKTGLVDAIDLELSRLPEFNMNIIDFAKENSVKVVISHHNLQKTPSAEQLEEMLTDMKTLGATVGKIAVTPNDFDDVLEILKASNNMKNNHPEIPFMLNGMGEIGKLTRLTGELFGSVLTFASNGKQSSAPGQMSIEEVRSGLKLFNKEEEKRSDYFG</sequence>
<dbReference type="Gene3D" id="3.20.20.70">
    <property type="entry name" value="Aldolase class I"/>
    <property type="match status" value="1"/>
</dbReference>
<dbReference type="HAMAP" id="MF_00214">
    <property type="entry name" value="AroD"/>
    <property type="match status" value="1"/>
</dbReference>
<keyword evidence="5" id="KW-0028">Amino-acid biosynthesis</keyword>
<feature type="binding site" evidence="5">
    <location>
        <begin position="51"/>
        <end position="53"/>
    </location>
    <ligand>
        <name>3-dehydroquinate</name>
        <dbReference type="ChEBI" id="CHEBI:32364"/>
    </ligand>
</feature>
<feature type="active site" description="Schiff-base intermediate with substrate" evidence="5">
    <location>
        <position position="175"/>
    </location>
</feature>
<dbReference type="InterPro" id="IPR013785">
    <property type="entry name" value="Aldolase_TIM"/>
</dbReference>
<dbReference type="UniPathway" id="UPA00053">
    <property type="reaction ID" value="UER00086"/>
</dbReference>
<gene>
    <name evidence="5 6" type="primary">aroD</name>
    <name evidence="6" type="ORF">ESZ54_04415</name>
</gene>
<proteinExistence type="inferred from homology"/>
<protein>
    <recommendedName>
        <fullName evidence="5">3-dehydroquinate dehydratase</fullName>
        <shortName evidence="5">3-dehydroquinase</shortName>
        <ecNumber evidence="5">4.2.1.10</ecNumber>
    </recommendedName>
    <alternativeName>
        <fullName evidence="5">Type I DHQase</fullName>
    </alternativeName>
    <alternativeName>
        <fullName evidence="5">Type I dehydroquinase</fullName>
        <shortName evidence="5">DHQ1</shortName>
    </alternativeName>
</protein>
<dbReference type="PANTHER" id="PTHR43699">
    <property type="entry name" value="3-DEHYDROQUINATE DEHYDRATASE"/>
    <property type="match status" value="1"/>
</dbReference>
<evidence type="ECO:0000256" key="3">
    <source>
        <dbReference type="ARBA" id="ARBA00023239"/>
    </source>
</evidence>
<feature type="binding site" evidence="5">
    <location>
        <position position="218"/>
    </location>
    <ligand>
        <name>3-dehydroquinate</name>
        <dbReference type="ChEBI" id="CHEBI:32364"/>
    </ligand>
</feature>
<dbReference type="PANTHER" id="PTHR43699:SF1">
    <property type="entry name" value="3-DEHYDROQUINATE DEHYDRATASE"/>
    <property type="match status" value="1"/>
</dbReference>
<dbReference type="GO" id="GO:0009423">
    <property type="term" value="P:chorismate biosynthetic process"/>
    <property type="evidence" value="ECO:0007669"/>
    <property type="project" value="UniProtKB-UniRule"/>
</dbReference>
<dbReference type="InterPro" id="IPR001381">
    <property type="entry name" value="DHquinase_I"/>
</dbReference>
<dbReference type="EMBL" id="SDGV01000010">
    <property type="protein sequence ID" value="THB61701.1"/>
    <property type="molecule type" value="Genomic_DNA"/>
</dbReference>
<dbReference type="EC" id="4.2.1.10" evidence="5"/>
<feature type="binding site" evidence="5">
    <location>
        <position position="87"/>
    </location>
    <ligand>
        <name>3-dehydroquinate</name>
        <dbReference type="ChEBI" id="CHEBI:32364"/>
    </ligand>
</feature>
<dbReference type="Proteomes" id="UP000310506">
    <property type="component" value="Unassembled WGS sequence"/>
</dbReference>
<dbReference type="GO" id="GO:0046279">
    <property type="term" value="P:3,4-dihydroxybenzoate biosynthetic process"/>
    <property type="evidence" value="ECO:0007669"/>
    <property type="project" value="UniProtKB-ARBA"/>
</dbReference>
<dbReference type="GO" id="GO:0009073">
    <property type="term" value="P:aromatic amino acid family biosynthetic process"/>
    <property type="evidence" value="ECO:0007669"/>
    <property type="project" value="UniProtKB-KW"/>
</dbReference>
<accession>A0A4S3B3Q1</accession>
<keyword evidence="2 5" id="KW-0057">Aromatic amino acid biosynthesis</keyword>
<evidence type="ECO:0000256" key="5">
    <source>
        <dbReference type="HAMAP-Rule" id="MF_00214"/>
    </source>
</evidence>
<dbReference type="OrthoDB" id="9813659at2"/>
<comment type="similarity">
    <text evidence="5">Belongs to the type-I 3-dehydroquinase family.</text>
</comment>
<keyword evidence="4 5" id="KW-0704">Schiff base</keyword>
<dbReference type="AlphaFoldDB" id="A0A4S3B3Q1"/>
<comment type="catalytic activity">
    <reaction evidence="1 5">
        <text>3-dehydroquinate = 3-dehydroshikimate + H2O</text>
        <dbReference type="Rhea" id="RHEA:21096"/>
        <dbReference type="ChEBI" id="CHEBI:15377"/>
        <dbReference type="ChEBI" id="CHEBI:16630"/>
        <dbReference type="ChEBI" id="CHEBI:32364"/>
        <dbReference type="EC" id="4.2.1.10"/>
    </reaction>
</comment>
<evidence type="ECO:0000313" key="7">
    <source>
        <dbReference type="Proteomes" id="UP000310506"/>
    </source>
</evidence>
<feature type="binding site" evidence="5">
    <location>
        <position position="238"/>
    </location>
    <ligand>
        <name>3-dehydroquinate</name>
        <dbReference type="ChEBI" id="CHEBI:32364"/>
    </ligand>
</feature>